<evidence type="ECO:0000259" key="2">
    <source>
        <dbReference type="Pfam" id="PF00248"/>
    </source>
</evidence>
<evidence type="ECO:0000256" key="1">
    <source>
        <dbReference type="ARBA" id="ARBA00023002"/>
    </source>
</evidence>
<keyword evidence="1" id="KW-0560">Oxidoreductase</keyword>
<dbReference type="GO" id="GO:0005737">
    <property type="term" value="C:cytoplasm"/>
    <property type="evidence" value="ECO:0007669"/>
    <property type="project" value="TreeGrafter"/>
</dbReference>
<proteinExistence type="predicted"/>
<dbReference type="Pfam" id="PF00248">
    <property type="entry name" value="Aldo_ket_red"/>
    <property type="match status" value="1"/>
</dbReference>
<dbReference type="Proteomes" id="UP000813385">
    <property type="component" value="Unassembled WGS sequence"/>
</dbReference>
<organism evidence="3 4">
    <name type="scientific">Plectosphaerella cucumerina</name>
    <dbReference type="NCBI Taxonomy" id="40658"/>
    <lineage>
        <taxon>Eukaryota</taxon>
        <taxon>Fungi</taxon>
        <taxon>Dikarya</taxon>
        <taxon>Ascomycota</taxon>
        <taxon>Pezizomycotina</taxon>
        <taxon>Sordariomycetes</taxon>
        <taxon>Hypocreomycetidae</taxon>
        <taxon>Glomerellales</taxon>
        <taxon>Plectosphaerellaceae</taxon>
        <taxon>Plectosphaerella</taxon>
    </lineage>
</organism>
<dbReference type="AlphaFoldDB" id="A0A8K0TEN4"/>
<reference evidence="3" key="1">
    <citation type="journal article" date="2021" name="Nat. Commun.">
        <title>Genetic determinants of endophytism in the Arabidopsis root mycobiome.</title>
        <authorList>
            <person name="Mesny F."/>
            <person name="Miyauchi S."/>
            <person name="Thiergart T."/>
            <person name="Pickel B."/>
            <person name="Atanasova L."/>
            <person name="Karlsson M."/>
            <person name="Huettel B."/>
            <person name="Barry K.W."/>
            <person name="Haridas S."/>
            <person name="Chen C."/>
            <person name="Bauer D."/>
            <person name="Andreopoulos W."/>
            <person name="Pangilinan J."/>
            <person name="LaButti K."/>
            <person name="Riley R."/>
            <person name="Lipzen A."/>
            <person name="Clum A."/>
            <person name="Drula E."/>
            <person name="Henrissat B."/>
            <person name="Kohler A."/>
            <person name="Grigoriev I.V."/>
            <person name="Martin F.M."/>
            <person name="Hacquard S."/>
        </authorList>
    </citation>
    <scope>NUCLEOTIDE SEQUENCE</scope>
    <source>
        <strain evidence="3">MPI-CAGE-AT-0016</strain>
    </source>
</reference>
<evidence type="ECO:0000313" key="3">
    <source>
        <dbReference type="EMBL" id="KAH7359207.1"/>
    </source>
</evidence>
<comment type="caution">
    <text evidence="3">The sequence shown here is derived from an EMBL/GenBank/DDBJ whole genome shotgun (WGS) entry which is preliminary data.</text>
</comment>
<sequence length="329" mass="35784">MPQIAGKTVGPHGFGLMGFTWRKEPVDNETAFAALRAALAANMTCWNGGEFYGTPEANSMTLLRAYLDKYPEDADKFVLSMKGGLTPNLRPDGSPENIRRSIDTMLEQLGPRKQHIELFECARRDPNVPLATTLKVIDEEYVKTGKVGGVSLSEVSADTIDEAVALTTVLAVEVELSLFNTDPLDNGIAEACARHNIPLIAYSPLGRGLATGQIKSLKDIPEGDFRHHMPRFQPGAFEINLQLAEQVKTLAEKKGCTPAQLALGWVTSLQRRPGMPVIIPIPGATTKERVEENSVVVELTDEEMAEIDATLAKFEVVGERYPAGAPTNT</sequence>
<accession>A0A8K0TEN4</accession>
<keyword evidence="4" id="KW-1185">Reference proteome</keyword>
<dbReference type="EMBL" id="JAGPXD010000004">
    <property type="protein sequence ID" value="KAH7359207.1"/>
    <property type="molecule type" value="Genomic_DNA"/>
</dbReference>
<name>A0A8K0TEN4_9PEZI</name>
<dbReference type="InterPro" id="IPR036812">
    <property type="entry name" value="NAD(P)_OxRdtase_dom_sf"/>
</dbReference>
<feature type="domain" description="NADP-dependent oxidoreductase" evidence="2">
    <location>
        <begin position="13"/>
        <end position="310"/>
    </location>
</feature>
<dbReference type="InterPro" id="IPR050791">
    <property type="entry name" value="Aldo-Keto_reductase"/>
</dbReference>
<dbReference type="OrthoDB" id="37537at2759"/>
<gene>
    <name evidence="3" type="ORF">B0T11DRAFT_285958</name>
</gene>
<evidence type="ECO:0000313" key="4">
    <source>
        <dbReference type="Proteomes" id="UP000813385"/>
    </source>
</evidence>
<dbReference type="Gene3D" id="3.20.20.100">
    <property type="entry name" value="NADP-dependent oxidoreductase domain"/>
    <property type="match status" value="1"/>
</dbReference>
<protein>
    <submittedName>
        <fullName evidence="3">Pyridoxal reductase</fullName>
    </submittedName>
</protein>
<dbReference type="PANTHER" id="PTHR43625:SF78">
    <property type="entry name" value="PYRIDOXAL REDUCTASE-RELATED"/>
    <property type="match status" value="1"/>
</dbReference>
<dbReference type="CDD" id="cd19077">
    <property type="entry name" value="AKR_AKR8A1-2"/>
    <property type="match status" value="1"/>
</dbReference>
<dbReference type="GO" id="GO:0016491">
    <property type="term" value="F:oxidoreductase activity"/>
    <property type="evidence" value="ECO:0007669"/>
    <property type="project" value="UniProtKB-KW"/>
</dbReference>
<dbReference type="SUPFAM" id="SSF51430">
    <property type="entry name" value="NAD(P)-linked oxidoreductase"/>
    <property type="match status" value="1"/>
</dbReference>
<dbReference type="PANTHER" id="PTHR43625">
    <property type="entry name" value="AFLATOXIN B1 ALDEHYDE REDUCTASE"/>
    <property type="match status" value="1"/>
</dbReference>
<dbReference type="InterPro" id="IPR023210">
    <property type="entry name" value="NADP_OxRdtase_dom"/>
</dbReference>